<dbReference type="Proteomes" id="UP000266385">
    <property type="component" value="Unassembled WGS sequence"/>
</dbReference>
<reference evidence="1 2" key="1">
    <citation type="submission" date="2018-08" db="EMBL/GenBank/DDBJ databases">
        <title>Henriciella mobilis sp. nov., isolated from seawater.</title>
        <authorList>
            <person name="Cheng H."/>
            <person name="Wu Y.-H."/>
            <person name="Xu X.-W."/>
            <person name="Guo L.-L."/>
        </authorList>
    </citation>
    <scope>NUCLEOTIDE SEQUENCE [LARGE SCALE GENOMIC DNA]</scope>
    <source>
        <strain evidence="1 2">JN25</strain>
    </source>
</reference>
<evidence type="ECO:0000313" key="2">
    <source>
        <dbReference type="Proteomes" id="UP000266385"/>
    </source>
</evidence>
<accession>A0A399RRP8</accession>
<dbReference type="AlphaFoldDB" id="A0A399RRP8"/>
<name>A0A399RRP8_9PROT</name>
<proteinExistence type="predicted"/>
<sequence>MLIILLLAGLLGLWIWSLLNMPSKRALEIFEAHGETPSAASDRDCAFVTDLYRRFGTSPFTLKAVRDRHLDREIAGQFGVNPASLDDLEALGVRLPKLNLLVSFEPGRYRLTQKGAELAERLERTHKSLENA</sequence>
<evidence type="ECO:0000313" key="1">
    <source>
        <dbReference type="EMBL" id="RIJ32954.1"/>
    </source>
</evidence>
<dbReference type="EMBL" id="QWFX01000005">
    <property type="protein sequence ID" value="RIJ32954.1"/>
    <property type="molecule type" value="Genomic_DNA"/>
</dbReference>
<organism evidence="1 2">
    <name type="scientific">Henriciella mobilis</name>
    <dbReference type="NCBI Taxonomy" id="2305467"/>
    <lineage>
        <taxon>Bacteria</taxon>
        <taxon>Pseudomonadati</taxon>
        <taxon>Pseudomonadota</taxon>
        <taxon>Alphaproteobacteria</taxon>
        <taxon>Hyphomonadales</taxon>
        <taxon>Hyphomonadaceae</taxon>
        <taxon>Henriciella</taxon>
    </lineage>
</organism>
<dbReference type="OrthoDB" id="7630359at2"/>
<comment type="caution">
    <text evidence="1">The sequence shown here is derived from an EMBL/GenBank/DDBJ whole genome shotgun (WGS) entry which is preliminary data.</text>
</comment>
<gene>
    <name evidence="1" type="ORF">D1223_03665</name>
</gene>
<protein>
    <submittedName>
        <fullName evidence="1">Uncharacterized protein</fullName>
    </submittedName>
</protein>
<keyword evidence="2" id="KW-1185">Reference proteome</keyword>
<dbReference type="RefSeq" id="WP_119375034.1">
    <property type="nucleotide sequence ID" value="NZ_QWFX01000005.1"/>
</dbReference>